<dbReference type="PROSITE" id="PS00776">
    <property type="entry name" value="GH11_1"/>
    <property type="match status" value="1"/>
</dbReference>
<dbReference type="Proteomes" id="UP000621266">
    <property type="component" value="Unassembled WGS sequence"/>
</dbReference>
<dbReference type="PANTHER" id="PTHR46828">
    <property type="entry name" value="ENDO-1,4-BETA-XYLANASE A-RELATED"/>
    <property type="match status" value="1"/>
</dbReference>
<evidence type="ECO:0000313" key="14">
    <source>
        <dbReference type="Proteomes" id="UP000621266"/>
    </source>
</evidence>
<evidence type="ECO:0000313" key="13">
    <source>
        <dbReference type="EMBL" id="KAF4406585.1"/>
    </source>
</evidence>
<dbReference type="InterPro" id="IPR019546">
    <property type="entry name" value="TAT_signal_bac_arc"/>
</dbReference>
<comment type="similarity">
    <text evidence="9 10">Belongs to the glycosyl hydrolase 11 (cellulase G) family.</text>
</comment>
<evidence type="ECO:0000256" key="3">
    <source>
        <dbReference type="ARBA" id="ARBA00012590"/>
    </source>
</evidence>
<dbReference type="NCBIfam" id="TIGR01409">
    <property type="entry name" value="TAT_signal_seq"/>
    <property type="match status" value="1"/>
</dbReference>
<evidence type="ECO:0000256" key="11">
    <source>
        <dbReference type="SAM" id="SignalP"/>
    </source>
</evidence>
<reference evidence="13 14" key="1">
    <citation type="submission" date="2019-10" db="EMBL/GenBank/DDBJ databases">
        <title>Streptomyces tenebrisbrunneis sp.nov., an endogenous actinomycete isolated from of Lycium ruthenicum.</title>
        <authorList>
            <person name="Ma L."/>
        </authorList>
    </citation>
    <scope>NUCLEOTIDE SEQUENCE [LARGE SCALE GENOMIC DNA]</scope>
    <source>
        <strain evidence="13 14">TRM 66187</strain>
    </source>
</reference>
<evidence type="ECO:0000256" key="10">
    <source>
        <dbReference type="RuleBase" id="RU362015"/>
    </source>
</evidence>
<evidence type="ECO:0000256" key="9">
    <source>
        <dbReference type="PROSITE-ProRule" id="PRU01097"/>
    </source>
</evidence>
<feature type="signal peptide" evidence="11">
    <location>
        <begin position="1"/>
        <end position="44"/>
    </location>
</feature>
<dbReference type="InterPro" id="IPR001137">
    <property type="entry name" value="Glyco_hydro_11"/>
</dbReference>
<accession>A0ABQ7FD49</accession>
<name>A0ABQ7FD49_9ACTN</name>
<dbReference type="InterPro" id="IPR033119">
    <property type="entry name" value="GH11_AS_2"/>
</dbReference>
<dbReference type="Pfam" id="PF00457">
    <property type="entry name" value="Glyco_hydro_11"/>
    <property type="match status" value="1"/>
</dbReference>
<dbReference type="RefSeq" id="WP_156207163.1">
    <property type="nucleotide sequence ID" value="NZ_WHPN01000359.1"/>
</dbReference>
<dbReference type="PROSITE" id="PS51761">
    <property type="entry name" value="GH11_3"/>
    <property type="match status" value="1"/>
</dbReference>
<keyword evidence="7 9" id="KW-0326">Glycosidase</keyword>
<proteinExistence type="inferred from homology"/>
<gene>
    <name evidence="13" type="ORF">GCU69_24370</name>
</gene>
<evidence type="ECO:0000259" key="12">
    <source>
        <dbReference type="PROSITE" id="PS51761"/>
    </source>
</evidence>
<dbReference type="InterPro" id="IPR018208">
    <property type="entry name" value="GH11_AS_1"/>
</dbReference>
<sequence length="235" mass="25470">MDDNAARNTPQFARPNRRSFLARAGGVALAAGAGPLLLPGTAHAQTITTPQNGLQGGYFYSFWTDGAGAVSMELKDDGRYTVDWTDCGNFVAGKGWSTGGRRVVNWEGDFAPSGNGYLSVYGFTTNPLVEYYIIDGYGTYRPIGTDRRGTVTSDGQTYDIHRTVRVGLPTIPENQIMQQFWSVNQGSRTRGGTITTGNHFDAWQAAGMTLGSFTDYMIVATEGYQSSGRADIRLC</sequence>
<comment type="caution">
    <text evidence="13">The sequence shown here is derived from an EMBL/GenBank/DDBJ whole genome shotgun (WGS) entry which is preliminary data.</text>
</comment>
<evidence type="ECO:0000256" key="5">
    <source>
        <dbReference type="ARBA" id="ARBA00022801"/>
    </source>
</evidence>
<comment type="pathway">
    <text evidence="2 9 10">Glycan degradation; xylan degradation.</text>
</comment>
<keyword evidence="5 9" id="KW-0378">Hydrolase</keyword>
<keyword evidence="14" id="KW-1185">Reference proteome</keyword>
<evidence type="ECO:0000256" key="4">
    <source>
        <dbReference type="ARBA" id="ARBA00022651"/>
    </source>
</evidence>
<keyword evidence="4 9" id="KW-0858">Xylan degradation</keyword>
<dbReference type="PRINTS" id="PR00911">
    <property type="entry name" value="GLHYDRLASE11"/>
</dbReference>
<dbReference type="PANTHER" id="PTHR46828:SF2">
    <property type="entry name" value="ENDO-1,4-BETA-XYLANASE A-RELATED"/>
    <property type="match status" value="1"/>
</dbReference>
<feature type="active site" description="Proton donor" evidence="9">
    <location>
        <position position="222"/>
    </location>
</feature>
<comment type="catalytic activity">
    <reaction evidence="1 9 10">
        <text>Endohydrolysis of (1-&gt;4)-beta-D-xylosidic linkages in xylans.</text>
        <dbReference type="EC" id="3.2.1.8"/>
    </reaction>
</comment>
<evidence type="ECO:0000256" key="8">
    <source>
        <dbReference type="ARBA" id="ARBA00023326"/>
    </source>
</evidence>
<dbReference type="PROSITE" id="PS00777">
    <property type="entry name" value="GH11_2"/>
    <property type="match status" value="1"/>
</dbReference>
<dbReference type="InterPro" id="IPR013319">
    <property type="entry name" value="GH11/12"/>
</dbReference>
<dbReference type="InterPro" id="IPR006311">
    <property type="entry name" value="TAT_signal"/>
</dbReference>
<feature type="domain" description="GH11" evidence="12">
    <location>
        <begin position="46"/>
        <end position="235"/>
    </location>
</feature>
<dbReference type="EC" id="3.2.1.8" evidence="3 9"/>
<keyword evidence="6 9" id="KW-0119">Carbohydrate metabolism</keyword>
<dbReference type="GO" id="GO:0016787">
    <property type="term" value="F:hydrolase activity"/>
    <property type="evidence" value="ECO:0007669"/>
    <property type="project" value="UniProtKB-KW"/>
</dbReference>
<dbReference type="PROSITE" id="PS51318">
    <property type="entry name" value="TAT"/>
    <property type="match status" value="1"/>
</dbReference>
<evidence type="ECO:0000256" key="7">
    <source>
        <dbReference type="ARBA" id="ARBA00023295"/>
    </source>
</evidence>
<keyword evidence="11" id="KW-0732">Signal</keyword>
<dbReference type="EMBL" id="WHPN01000359">
    <property type="protein sequence ID" value="KAF4406585.1"/>
    <property type="molecule type" value="Genomic_DNA"/>
</dbReference>
<evidence type="ECO:0000256" key="1">
    <source>
        <dbReference type="ARBA" id="ARBA00000681"/>
    </source>
</evidence>
<keyword evidence="8 9" id="KW-0624">Polysaccharide degradation</keyword>
<feature type="active site" description="Nucleophile" evidence="9">
    <location>
        <position position="130"/>
    </location>
</feature>
<evidence type="ECO:0000256" key="6">
    <source>
        <dbReference type="ARBA" id="ARBA00023277"/>
    </source>
</evidence>
<dbReference type="InterPro" id="IPR033123">
    <property type="entry name" value="GH11_dom"/>
</dbReference>
<evidence type="ECO:0000256" key="2">
    <source>
        <dbReference type="ARBA" id="ARBA00004851"/>
    </source>
</evidence>
<organism evidence="13 14">
    <name type="scientific">Streptomyces lycii</name>
    <dbReference type="NCBI Taxonomy" id="2654337"/>
    <lineage>
        <taxon>Bacteria</taxon>
        <taxon>Bacillati</taxon>
        <taxon>Actinomycetota</taxon>
        <taxon>Actinomycetes</taxon>
        <taxon>Kitasatosporales</taxon>
        <taxon>Streptomycetaceae</taxon>
        <taxon>Streptomyces</taxon>
    </lineage>
</organism>
<dbReference type="InterPro" id="IPR013320">
    <property type="entry name" value="ConA-like_dom_sf"/>
</dbReference>
<dbReference type="Gene3D" id="2.60.120.180">
    <property type="match status" value="1"/>
</dbReference>
<protein>
    <recommendedName>
        <fullName evidence="3 9">Endo-1,4-beta-xylanase</fullName>
        <ecNumber evidence="3 9">3.2.1.8</ecNumber>
    </recommendedName>
</protein>
<dbReference type="SUPFAM" id="SSF49899">
    <property type="entry name" value="Concanavalin A-like lectins/glucanases"/>
    <property type="match status" value="1"/>
</dbReference>
<feature type="chain" id="PRO_5047443523" description="Endo-1,4-beta-xylanase" evidence="11">
    <location>
        <begin position="45"/>
        <end position="235"/>
    </location>
</feature>